<name>A0A0R0CTC8_9GAMM</name>
<proteinExistence type="predicted"/>
<comment type="caution">
    <text evidence="2">The sequence shown here is derived from an EMBL/GenBank/DDBJ whole genome shotgun (WGS) entry which is preliminary data.</text>
</comment>
<dbReference type="AlphaFoldDB" id="A0A0R0CTC8"/>
<keyword evidence="3" id="KW-1185">Reference proteome</keyword>
<gene>
    <name evidence="2" type="ORF">ABB29_08765</name>
</gene>
<keyword evidence="1" id="KW-1133">Transmembrane helix</keyword>
<dbReference type="Proteomes" id="UP000052052">
    <property type="component" value="Unassembled WGS sequence"/>
</dbReference>
<reference evidence="2 3" key="1">
    <citation type="submission" date="2015-05" db="EMBL/GenBank/DDBJ databases">
        <title>Genome sequencing and analysis of members of genus Stenotrophomonas.</title>
        <authorList>
            <person name="Patil P.P."/>
            <person name="Midha S."/>
            <person name="Patil P.B."/>
        </authorList>
    </citation>
    <scope>NUCLEOTIDE SEQUENCE [LARGE SCALE GENOMIC DNA]</scope>
    <source>
        <strain evidence="2 3">DSM 21858</strain>
    </source>
</reference>
<keyword evidence="1" id="KW-0472">Membrane</keyword>
<feature type="transmembrane region" description="Helical" evidence="1">
    <location>
        <begin position="67"/>
        <end position="83"/>
    </location>
</feature>
<accession>A0A0R0CTC8</accession>
<evidence type="ECO:0000256" key="1">
    <source>
        <dbReference type="SAM" id="Phobius"/>
    </source>
</evidence>
<keyword evidence="1" id="KW-0812">Transmembrane</keyword>
<protein>
    <submittedName>
        <fullName evidence="2">Uncharacterized protein</fullName>
    </submittedName>
</protein>
<evidence type="ECO:0000313" key="3">
    <source>
        <dbReference type="Proteomes" id="UP000052052"/>
    </source>
</evidence>
<evidence type="ECO:0000313" key="2">
    <source>
        <dbReference type="EMBL" id="KRG69562.1"/>
    </source>
</evidence>
<dbReference type="EMBL" id="LDJL01000009">
    <property type="protein sequence ID" value="KRG69562.1"/>
    <property type="molecule type" value="Genomic_DNA"/>
</dbReference>
<organism evidence="2 3">
    <name type="scientific">Pseudoxanthomonas dokdonensis</name>
    <dbReference type="NCBI Taxonomy" id="344882"/>
    <lineage>
        <taxon>Bacteria</taxon>
        <taxon>Pseudomonadati</taxon>
        <taxon>Pseudomonadota</taxon>
        <taxon>Gammaproteobacteria</taxon>
        <taxon>Lysobacterales</taxon>
        <taxon>Lysobacteraceae</taxon>
        <taxon>Pseudoxanthomonas</taxon>
    </lineage>
</organism>
<sequence length="96" mass="10309">MIRARQKRNGPEGPFLLFNNCQQCGSVGGVFDSLARFLDIFAGASNGIAASEYGCGKKRQHQQRGETFHAFILVLFGLIAGPAKPAPASIARMRGN</sequence>